<feature type="region of interest" description="Disordered" evidence="7">
    <location>
        <begin position="116"/>
        <end position="158"/>
    </location>
</feature>
<dbReference type="GO" id="GO:0005886">
    <property type="term" value="C:plasma membrane"/>
    <property type="evidence" value="ECO:0007669"/>
    <property type="project" value="UniProtKB-SubCell"/>
</dbReference>
<evidence type="ECO:0000313" key="10">
    <source>
        <dbReference type="Proteomes" id="UP000198589"/>
    </source>
</evidence>
<evidence type="ECO:0000256" key="7">
    <source>
        <dbReference type="SAM" id="MobiDB-lite"/>
    </source>
</evidence>
<evidence type="ECO:0000256" key="8">
    <source>
        <dbReference type="SAM" id="Phobius"/>
    </source>
</evidence>
<dbReference type="RefSeq" id="WP_092195290.1">
    <property type="nucleotide sequence ID" value="NZ_FOND01000002.1"/>
</dbReference>
<feature type="compositionally biased region" description="Acidic residues" evidence="7">
    <location>
        <begin position="148"/>
        <end position="157"/>
    </location>
</feature>
<evidence type="ECO:0000256" key="3">
    <source>
        <dbReference type="ARBA" id="ARBA00022475"/>
    </source>
</evidence>
<dbReference type="OrthoDB" id="9799219at2"/>
<dbReference type="Pfam" id="PF00420">
    <property type="entry name" value="Oxidored_q2"/>
    <property type="match status" value="1"/>
</dbReference>
<dbReference type="PANTHER" id="PTHR34583:SF2">
    <property type="entry name" value="ANTIPORTER SUBUNIT MNHC2-RELATED"/>
    <property type="match status" value="1"/>
</dbReference>
<dbReference type="Proteomes" id="UP000198589">
    <property type="component" value="Unassembled WGS sequence"/>
</dbReference>
<keyword evidence="3" id="KW-1003">Cell membrane</keyword>
<name>A0A1I1XHN5_9ACTN</name>
<dbReference type="InterPro" id="IPR039428">
    <property type="entry name" value="NUOK/Mnh_C1-like"/>
</dbReference>
<evidence type="ECO:0000256" key="4">
    <source>
        <dbReference type="ARBA" id="ARBA00022692"/>
    </source>
</evidence>
<keyword evidence="5 8" id="KW-1133">Transmembrane helix</keyword>
<dbReference type="AlphaFoldDB" id="A0A1I1XHN5"/>
<feature type="transmembrane region" description="Helical" evidence="8">
    <location>
        <begin position="30"/>
        <end position="53"/>
    </location>
</feature>
<dbReference type="STRING" id="1798228.SAMN05216574_10285"/>
<comment type="similarity">
    <text evidence="2">Belongs to the CPA3 antiporters (TC 2.A.63) subunit C family.</text>
</comment>
<evidence type="ECO:0000256" key="1">
    <source>
        <dbReference type="ARBA" id="ARBA00004651"/>
    </source>
</evidence>
<dbReference type="NCBIfam" id="NF005929">
    <property type="entry name" value="PRK07946.1"/>
    <property type="match status" value="1"/>
</dbReference>
<evidence type="ECO:0000256" key="5">
    <source>
        <dbReference type="ARBA" id="ARBA00022989"/>
    </source>
</evidence>
<evidence type="ECO:0000313" key="9">
    <source>
        <dbReference type="EMBL" id="SFE06914.1"/>
    </source>
</evidence>
<dbReference type="EMBL" id="FOND01000002">
    <property type="protein sequence ID" value="SFE06914.1"/>
    <property type="molecule type" value="Genomic_DNA"/>
</dbReference>
<organism evidence="9 10">
    <name type="scientific">Blastococcus tunisiensis</name>
    <dbReference type="NCBI Taxonomy" id="1798228"/>
    <lineage>
        <taxon>Bacteria</taxon>
        <taxon>Bacillati</taxon>
        <taxon>Actinomycetota</taxon>
        <taxon>Actinomycetes</taxon>
        <taxon>Geodermatophilales</taxon>
        <taxon>Geodermatophilaceae</taxon>
        <taxon>Blastococcus</taxon>
    </lineage>
</organism>
<evidence type="ECO:0000256" key="2">
    <source>
        <dbReference type="ARBA" id="ARBA00010388"/>
    </source>
</evidence>
<proteinExistence type="inferred from homology"/>
<keyword evidence="10" id="KW-1185">Reference proteome</keyword>
<keyword evidence="4 8" id="KW-0812">Transmembrane</keyword>
<evidence type="ECO:0000256" key="6">
    <source>
        <dbReference type="ARBA" id="ARBA00023136"/>
    </source>
</evidence>
<dbReference type="PANTHER" id="PTHR34583">
    <property type="entry name" value="ANTIPORTER SUBUNIT MNHC2-RELATED"/>
    <property type="match status" value="1"/>
</dbReference>
<keyword evidence="6 8" id="KW-0472">Membrane</keyword>
<reference evidence="10" key="1">
    <citation type="submission" date="2016-10" db="EMBL/GenBank/DDBJ databases">
        <authorList>
            <person name="Varghese N."/>
            <person name="Submissions S."/>
        </authorList>
    </citation>
    <scope>NUCLEOTIDE SEQUENCE [LARGE SCALE GENOMIC DNA]</scope>
    <source>
        <strain evidence="10">DSM 46838</strain>
    </source>
</reference>
<comment type="subcellular location">
    <subcellularLocation>
        <location evidence="1">Cell membrane</location>
        <topology evidence="1">Multi-pass membrane protein</topology>
    </subcellularLocation>
</comment>
<feature type="compositionally biased region" description="Acidic residues" evidence="7">
    <location>
        <begin position="121"/>
        <end position="131"/>
    </location>
</feature>
<gene>
    <name evidence="9" type="ORF">SAMN05216574_10285</name>
</gene>
<protein>
    <submittedName>
        <fullName evidence="9">Multisubunit sodium/proton antiporter, MrpC subunit</fullName>
    </submittedName>
</protein>
<dbReference type="Gene3D" id="1.10.287.3510">
    <property type="match status" value="1"/>
</dbReference>
<sequence length="185" mass="20047">MTPTVVLPVIIGGLYAAGVYLLLDRSLTRVLLGFLLLGNATNLLLLSAGGPAGLAPILGYAEPEEMSDPLPQALILTAIVITFGIAAFVLAIIYRSWRLVRQEVIEVDEEDRRVAARSQTDADDIDPDDLAPEDRAAMHADTFAADNGDGDGVDPDLDVERRLARRYSGIPSDDVDLPPTRRRNR</sequence>
<feature type="transmembrane region" description="Helical" evidence="8">
    <location>
        <begin position="73"/>
        <end position="94"/>
    </location>
</feature>
<dbReference type="InterPro" id="IPR050601">
    <property type="entry name" value="CPA3_antiporter_subunitC"/>
</dbReference>
<feature type="transmembrane region" description="Helical" evidence="8">
    <location>
        <begin position="6"/>
        <end position="23"/>
    </location>
</feature>
<accession>A0A1I1XHN5</accession>